<feature type="transmembrane region" description="Helical" evidence="7">
    <location>
        <begin position="155"/>
        <end position="177"/>
    </location>
</feature>
<gene>
    <name evidence="8" type="ORF">HLQ16_16135</name>
</gene>
<evidence type="ECO:0000256" key="7">
    <source>
        <dbReference type="SAM" id="Phobius"/>
    </source>
</evidence>
<evidence type="ECO:0000256" key="6">
    <source>
        <dbReference type="ARBA" id="ARBA00023136"/>
    </source>
</evidence>
<proteinExistence type="predicted"/>
<dbReference type="PANTHER" id="PTHR42770">
    <property type="entry name" value="AMINO ACID TRANSPORTER-RELATED"/>
    <property type="match status" value="1"/>
</dbReference>
<dbReference type="RefSeq" id="WP_171298109.1">
    <property type="nucleotide sequence ID" value="NZ_CP087098.1"/>
</dbReference>
<feature type="transmembrane region" description="Helical" evidence="7">
    <location>
        <begin position="365"/>
        <end position="391"/>
    </location>
</feature>
<dbReference type="Gene3D" id="1.20.1740.10">
    <property type="entry name" value="Amino acid/polyamine transporter I"/>
    <property type="match status" value="1"/>
</dbReference>
<evidence type="ECO:0000256" key="1">
    <source>
        <dbReference type="ARBA" id="ARBA00004651"/>
    </source>
</evidence>
<dbReference type="AlphaFoldDB" id="A0A7Y3SYN8"/>
<name>A0A7Y3SYN8_9CLOT</name>
<accession>A0A7Y3SYN8</accession>
<keyword evidence="4 7" id="KW-0812">Transmembrane</keyword>
<feature type="transmembrane region" description="Helical" evidence="7">
    <location>
        <begin position="233"/>
        <end position="257"/>
    </location>
</feature>
<organism evidence="8 9">
    <name type="scientific">Clostridium estertheticum</name>
    <dbReference type="NCBI Taxonomy" id="238834"/>
    <lineage>
        <taxon>Bacteria</taxon>
        <taxon>Bacillati</taxon>
        <taxon>Bacillota</taxon>
        <taxon>Clostridia</taxon>
        <taxon>Eubacteriales</taxon>
        <taxon>Clostridiaceae</taxon>
        <taxon>Clostridium</taxon>
    </lineage>
</organism>
<sequence>MKNTKKLGLWTLVMLIFVPTFGFGNIASNAVTLGPAAIPSWLIVALLFFLPLSIMIAELASANKDKEGGLYNWIECSIGPKWAFIGTWSYFVANLFYLQMVFARIPVMISWTLFGENRFNDANAYLLPYIGMGLAIALTYIATTGVKRFSKISDLGGKLTLAVTVIFILFAVVGVLVGKQPSATAFTAGTVIPKFDAGYFSTFSWLILAVAGAEVAGTYIKDVEDPKKVFPKAVIIATTFVAGAYILGSLAICLVASPELITKAGVKDAGYVVYKILAENWGLNGKIFVQIYAFILTISSVAAYVVWLESPIRAMFSEVPSGTFPNFLIKKREDGTLVNALWVQCVILLVLIIVPLAGLNNIDKFFNLLTTLSALSLAIPYIVLAAAYLVFRLKGNVPPFVMLKSKAAVIIASSVVFLLGILAFFGAGWGNIAGAKNFSEAIVPILKSYGGPVGFIIFGFFISYLTKTFSKSNIKDK</sequence>
<dbReference type="PIRSF" id="PIRSF006060">
    <property type="entry name" value="AA_transporter"/>
    <property type="match status" value="1"/>
</dbReference>
<feature type="transmembrane region" description="Helical" evidence="7">
    <location>
        <begin position="38"/>
        <end position="61"/>
    </location>
</feature>
<dbReference type="Proteomes" id="UP000531659">
    <property type="component" value="Unassembled WGS sequence"/>
</dbReference>
<feature type="transmembrane region" description="Helical" evidence="7">
    <location>
        <begin position="407"/>
        <end position="429"/>
    </location>
</feature>
<feature type="transmembrane region" description="Helical" evidence="7">
    <location>
        <begin position="449"/>
        <end position="466"/>
    </location>
</feature>
<keyword evidence="6 7" id="KW-0472">Membrane</keyword>
<keyword evidence="3" id="KW-1003">Cell membrane</keyword>
<feature type="transmembrane region" description="Helical" evidence="7">
    <location>
        <begin position="287"/>
        <end position="307"/>
    </location>
</feature>
<dbReference type="EMBL" id="JABEYB010000013">
    <property type="protein sequence ID" value="NNU77463.1"/>
    <property type="molecule type" value="Genomic_DNA"/>
</dbReference>
<evidence type="ECO:0000313" key="9">
    <source>
        <dbReference type="Proteomes" id="UP000531659"/>
    </source>
</evidence>
<evidence type="ECO:0000256" key="4">
    <source>
        <dbReference type="ARBA" id="ARBA00022692"/>
    </source>
</evidence>
<reference evidence="8 9" key="1">
    <citation type="submission" date="2020-05" db="EMBL/GenBank/DDBJ databases">
        <title>Complete genome of Clostridium estertheticum subspecies estertheticum, isolated from Vacuum packed lamb meat from New Zealand imported to Switzerland.</title>
        <authorList>
            <person name="Wambui J."/>
            <person name="Stevens M.J.A."/>
            <person name="Stephan R."/>
        </authorList>
    </citation>
    <scope>NUCLEOTIDE SEQUENCE [LARGE SCALE GENOMIC DNA]</scope>
    <source>
        <strain evidence="8 9">CEST001</strain>
    </source>
</reference>
<evidence type="ECO:0000256" key="5">
    <source>
        <dbReference type="ARBA" id="ARBA00022989"/>
    </source>
</evidence>
<feature type="transmembrane region" description="Helical" evidence="7">
    <location>
        <begin position="337"/>
        <end position="359"/>
    </location>
</feature>
<evidence type="ECO:0000256" key="2">
    <source>
        <dbReference type="ARBA" id="ARBA00022448"/>
    </source>
</evidence>
<feature type="transmembrane region" description="Helical" evidence="7">
    <location>
        <begin position="122"/>
        <end position="143"/>
    </location>
</feature>
<dbReference type="InterPro" id="IPR050367">
    <property type="entry name" value="APC_superfamily"/>
</dbReference>
<comment type="caution">
    <text evidence="8">The sequence shown here is derived from an EMBL/GenBank/DDBJ whole genome shotgun (WGS) entry which is preliminary data.</text>
</comment>
<keyword evidence="2" id="KW-0813">Transport</keyword>
<evidence type="ECO:0000313" key="8">
    <source>
        <dbReference type="EMBL" id="NNU77463.1"/>
    </source>
</evidence>
<protein>
    <submittedName>
        <fullName evidence="8">Amino acid permease</fullName>
    </submittedName>
</protein>
<comment type="subcellular location">
    <subcellularLocation>
        <location evidence="1">Cell membrane</location>
        <topology evidence="1">Multi-pass membrane protein</topology>
    </subcellularLocation>
</comment>
<dbReference type="InterPro" id="IPR002293">
    <property type="entry name" value="AA/rel_permease1"/>
</dbReference>
<dbReference type="PANTHER" id="PTHR42770:SF15">
    <property type="entry name" value="GLUTAMATE_GAMMA-AMINOBUTYRATE ANTIPORTER-RELATED"/>
    <property type="match status" value="1"/>
</dbReference>
<dbReference type="Pfam" id="PF13520">
    <property type="entry name" value="AA_permease_2"/>
    <property type="match status" value="1"/>
</dbReference>
<evidence type="ECO:0000256" key="3">
    <source>
        <dbReference type="ARBA" id="ARBA00022475"/>
    </source>
</evidence>
<keyword evidence="5 7" id="KW-1133">Transmembrane helix</keyword>
<feature type="transmembrane region" description="Helical" evidence="7">
    <location>
        <begin position="197"/>
        <end position="221"/>
    </location>
</feature>
<dbReference type="GO" id="GO:0022857">
    <property type="term" value="F:transmembrane transporter activity"/>
    <property type="evidence" value="ECO:0007669"/>
    <property type="project" value="InterPro"/>
</dbReference>
<feature type="transmembrane region" description="Helical" evidence="7">
    <location>
        <begin position="82"/>
        <end position="102"/>
    </location>
</feature>
<dbReference type="GO" id="GO:0005886">
    <property type="term" value="C:plasma membrane"/>
    <property type="evidence" value="ECO:0007669"/>
    <property type="project" value="UniProtKB-SubCell"/>
</dbReference>